<dbReference type="Proteomes" id="UP000054653">
    <property type="component" value="Unassembled WGS sequence"/>
</dbReference>
<proteinExistence type="predicted"/>
<name>A0A0V1CBF2_TRIBR</name>
<dbReference type="Pfam" id="PF03564">
    <property type="entry name" value="DUF1759"/>
    <property type="match status" value="1"/>
</dbReference>
<evidence type="ECO:0000313" key="3">
    <source>
        <dbReference type="Proteomes" id="UP000054653"/>
    </source>
</evidence>
<accession>A0A0V1CBF2</accession>
<organism evidence="2 3">
    <name type="scientific">Trichinella britovi</name>
    <name type="common">Parasitic roundworm</name>
    <dbReference type="NCBI Taxonomy" id="45882"/>
    <lineage>
        <taxon>Eukaryota</taxon>
        <taxon>Metazoa</taxon>
        <taxon>Ecdysozoa</taxon>
        <taxon>Nematoda</taxon>
        <taxon>Enoplea</taxon>
        <taxon>Dorylaimia</taxon>
        <taxon>Trichinellida</taxon>
        <taxon>Trichinellidae</taxon>
        <taxon>Trichinella</taxon>
    </lineage>
</organism>
<dbReference type="InterPro" id="IPR008042">
    <property type="entry name" value="Retrotrans_Pao"/>
</dbReference>
<evidence type="ECO:0000313" key="2">
    <source>
        <dbReference type="EMBL" id="KRY46576.1"/>
    </source>
</evidence>
<dbReference type="PANTHER" id="PTHR47331">
    <property type="entry name" value="PHD-TYPE DOMAIN-CONTAINING PROTEIN"/>
    <property type="match status" value="1"/>
</dbReference>
<dbReference type="STRING" id="45882.A0A0V1CBF2"/>
<dbReference type="InterPro" id="IPR005312">
    <property type="entry name" value="DUF1759"/>
</dbReference>
<comment type="caution">
    <text evidence="2">The sequence shown here is derived from an EMBL/GenBank/DDBJ whole genome shotgun (WGS) entry which is preliminary data.</text>
</comment>
<sequence length="1170" mass="131627">MVHGPLSRIGSTSGESTNVQMDQVVKSAHEAAGALERELLQEFPWWKAADKYRGELVRLLCQGDKLKHYGMVPVLWLNGSTVASWENNEKEGQRRLEQITAAMESTDFTVALKRTRLILKIQRAEKTAEALRRWCDDSQLSRESHIRLEELSIDLDATIITAAESLNFQESSLVSSFTKGIKKHMSRDSVQNNNMVSSGKEELPICAEPLSTTSNVVLQREQHETLGASTHKPFDMMKDGGDFISAILGQKAEDQVPNFRGGAAEYPSWEEAIAPICYSSFQQPIMKFNAIKKSLSGKALEVVKWIGLDQPDPFEMLVDALKKEYGRPVIVIRAQEVRLEKLASLKEDDYLTLRNFVIAVKSIIATIKAHGYDLRRTHSSHARQRTPQVVKAKERALIGVGNVEKKSSLQRPVGASSAAGKAKRLGVHYRCFTKYKGNKTCPIPANEQQCPEDRSCRYCHPPLLHHQRRTKEEESSASDQMEKSYICNDSAHHLELLKVFLRGPRKIILTTALIHSGCSRSFVCEDLELKVKLAAMILQGFHGAKNVEAARVSLDIAGLTRKWYNVSNATTLKKLRIPGGEVKWADWAKDQPNFAKLPLETVSYADVRILLGQDVKELTENVCTTKVKSDDKKYVAYRCKVGWTISGLRLPSHKEVVMYCCIINDEVDHGTALLQEFRNSLEGLGITYKSLGLSRRETEDLEHMQNGTVVLSNGRFQSPMLWKWPGGVPPSEEQVKRRLISLQKKLRLNPRLGELYEKGIQDDETKGYIRRLSPMEAADLRKRHHWLLPHFPVFHPGKADKCGRIAVNADVKEMYSQVAVAPADSDMLAFLWISSVDREPDMDDVYWNDDNEDVVIQRSQELTTAFREACFELSKWVSNSRKMLAGMNNSQFPNVKALDIAWDCEQDSLTRMGSKVATVGKRYEDGSHGVNSKMPIWRKGGTAFVAAKSRVVNPLKTTTAPRLELQAFIVGVSLANTLLKELENRLVIGRVVFWSDSLMVLYWINSDENRYLPFVSNRLRETNETLQSCRFKDPHVYVINVPSKENLADMISRGLGATGLIKRNGSRADGSENEDMTARRNPPVDTGPSSPSDNGVNSPVGKTSSMCPMCHPHTKPPAAARRELFPPGSTRDNSCDELKRRLMDTYGKRASLIRLEMRFSGLRQQKNLPI</sequence>
<reference evidence="2 3" key="1">
    <citation type="submission" date="2015-01" db="EMBL/GenBank/DDBJ databases">
        <title>Evolution of Trichinella species and genotypes.</title>
        <authorList>
            <person name="Korhonen P.K."/>
            <person name="Edoardo P."/>
            <person name="Giuseppe L.R."/>
            <person name="Gasser R.B."/>
        </authorList>
    </citation>
    <scope>NUCLEOTIDE SEQUENCE [LARGE SCALE GENOMIC DNA]</scope>
    <source>
        <strain evidence="2">ISS120</strain>
    </source>
</reference>
<keyword evidence="3" id="KW-1185">Reference proteome</keyword>
<evidence type="ECO:0000256" key="1">
    <source>
        <dbReference type="SAM" id="MobiDB-lite"/>
    </source>
</evidence>
<dbReference type="OMA" id="MILQGFH"/>
<feature type="compositionally biased region" description="Polar residues" evidence="1">
    <location>
        <begin position="1087"/>
        <end position="1106"/>
    </location>
</feature>
<gene>
    <name evidence="2" type="ORF">T03_18104</name>
</gene>
<dbReference type="EMBL" id="JYDI01000281">
    <property type="protein sequence ID" value="KRY46576.1"/>
    <property type="molecule type" value="Genomic_DNA"/>
</dbReference>
<protein>
    <submittedName>
        <fullName evidence="2">Uncharacterized protein</fullName>
    </submittedName>
</protein>
<dbReference type="AlphaFoldDB" id="A0A0V1CBF2"/>
<feature type="region of interest" description="Disordered" evidence="1">
    <location>
        <begin position="1061"/>
        <end position="1135"/>
    </location>
</feature>
<dbReference type="PANTHER" id="PTHR47331:SF5">
    <property type="entry name" value="RIBONUCLEASE H"/>
    <property type="match status" value="1"/>
</dbReference>
<dbReference type="Pfam" id="PF05380">
    <property type="entry name" value="Peptidase_A17"/>
    <property type="match status" value="1"/>
</dbReference>